<dbReference type="Pfam" id="PF19843">
    <property type="entry name" value="DUF6318"/>
    <property type="match status" value="1"/>
</dbReference>
<gene>
    <name evidence="3" type="ORF">CO690_01370</name>
</gene>
<accession>A0A291DD69</accession>
<organism evidence="3 4">
    <name type="scientific">Rothia mucilaginosa</name>
    <dbReference type="NCBI Taxonomy" id="43675"/>
    <lineage>
        <taxon>Bacteria</taxon>
        <taxon>Bacillati</taxon>
        <taxon>Actinomycetota</taxon>
        <taxon>Actinomycetes</taxon>
        <taxon>Micrococcales</taxon>
        <taxon>Micrococcaceae</taxon>
        <taxon>Rothia</taxon>
    </lineage>
</organism>
<evidence type="ECO:0000313" key="3">
    <source>
        <dbReference type="EMBL" id="ATF62398.1"/>
    </source>
</evidence>
<dbReference type="InterPro" id="IPR046281">
    <property type="entry name" value="DUF6318"/>
</dbReference>
<dbReference type="RefSeq" id="WP_049359962.1">
    <property type="nucleotide sequence ID" value="NZ_CAUUYP010000001.1"/>
</dbReference>
<dbReference type="AlphaFoldDB" id="A0A291DD69"/>
<evidence type="ECO:0000313" key="4">
    <source>
        <dbReference type="Proteomes" id="UP000218628"/>
    </source>
</evidence>
<feature type="domain" description="DUF6318" evidence="2">
    <location>
        <begin position="114"/>
        <end position="272"/>
    </location>
</feature>
<name>A0A291DD69_9MICC</name>
<sequence>MEPQRKEQETDAQQNSFAEAQPVSSGQLLAHQQESRKPRFSRRALAIAGAGTLGALIIGRKTGILATNEEKQEARLLKRDRALIELAPEQKFDDYVDSGSSSGLLVYTAYERNGRYVPATEERAAQNVPYPVQQPGIDEYSRGGFYTFQAYFYAALNYFYYTGDTKPLSELVTPEKVVSKEILEMYQKNLGWIVSAQDLYQVRIRIPGIGTRSKNRRKIYQYQGSTFIPEDAYFYVQQTGEKLPINKFLKTGEEEYVFLYAEHLRGRWVLVEGDKDATPLYPPGFSLEGLEV</sequence>
<evidence type="ECO:0000259" key="2">
    <source>
        <dbReference type="Pfam" id="PF19843"/>
    </source>
</evidence>
<protein>
    <submittedName>
        <fullName evidence="3">Glycine/betaine ABC transporter permease</fullName>
    </submittedName>
</protein>
<reference evidence="4" key="1">
    <citation type="submission" date="2017-09" db="EMBL/GenBank/DDBJ databases">
        <title>FDA dAtabase for Regulatory Grade micrObial Sequences (FDA-ARGOS): Supporting development and validation of Infectious Disease Dx tests.</title>
        <authorList>
            <person name="Minogue T."/>
            <person name="Wolcott M."/>
            <person name="Wasieloski L."/>
            <person name="Aguilar W."/>
            <person name="Moore D."/>
            <person name="Tallon L."/>
            <person name="Sadzewicz L."/>
            <person name="Ott S."/>
            <person name="Zhao X."/>
            <person name="Nagaraj S."/>
            <person name="Vavikolanu K."/>
            <person name="Aluvathingal J."/>
            <person name="Nadendla S."/>
            <person name="Sichtig H."/>
        </authorList>
    </citation>
    <scope>NUCLEOTIDE SEQUENCE [LARGE SCALE GENOMIC DNA]</scope>
    <source>
        <strain evidence="4">FDAARGOS_369</strain>
    </source>
</reference>
<dbReference type="Proteomes" id="UP000218628">
    <property type="component" value="Chromosome"/>
</dbReference>
<feature type="region of interest" description="Disordered" evidence="1">
    <location>
        <begin position="1"/>
        <end position="35"/>
    </location>
</feature>
<proteinExistence type="predicted"/>
<dbReference type="EMBL" id="CP023510">
    <property type="protein sequence ID" value="ATF62398.1"/>
    <property type="molecule type" value="Genomic_DNA"/>
</dbReference>
<feature type="compositionally biased region" description="Polar residues" evidence="1">
    <location>
        <begin position="11"/>
        <end position="32"/>
    </location>
</feature>
<evidence type="ECO:0000256" key="1">
    <source>
        <dbReference type="SAM" id="MobiDB-lite"/>
    </source>
</evidence>